<evidence type="ECO:0000313" key="1">
    <source>
        <dbReference type="EMBL" id="OPJ70565.1"/>
    </source>
</evidence>
<protein>
    <submittedName>
        <fullName evidence="1">Uncharacterized protein</fullName>
    </submittedName>
</protein>
<gene>
    <name evidence="1" type="ORF">AV530_019678</name>
</gene>
<dbReference type="EMBL" id="LSYS01007908">
    <property type="protein sequence ID" value="OPJ70565.1"/>
    <property type="molecule type" value="Genomic_DNA"/>
</dbReference>
<name>A0A1V4JET8_PATFA</name>
<reference evidence="1 2" key="1">
    <citation type="submission" date="2016-02" db="EMBL/GenBank/DDBJ databases">
        <title>Band-tailed pigeon sequencing and assembly.</title>
        <authorList>
            <person name="Soares A.E."/>
            <person name="Novak B.J."/>
            <person name="Rice E.S."/>
            <person name="O'Connell B."/>
            <person name="Chang D."/>
            <person name="Weber S."/>
            <person name="Shapiro B."/>
        </authorList>
    </citation>
    <scope>NUCLEOTIDE SEQUENCE [LARGE SCALE GENOMIC DNA]</scope>
    <source>
        <strain evidence="1">BTP2013</strain>
        <tissue evidence="1">Blood</tissue>
    </source>
</reference>
<dbReference type="AlphaFoldDB" id="A0A1V4JET8"/>
<proteinExistence type="predicted"/>
<organism evidence="1 2">
    <name type="scientific">Patagioenas fasciata monilis</name>
    <dbReference type="NCBI Taxonomy" id="372326"/>
    <lineage>
        <taxon>Eukaryota</taxon>
        <taxon>Metazoa</taxon>
        <taxon>Chordata</taxon>
        <taxon>Craniata</taxon>
        <taxon>Vertebrata</taxon>
        <taxon>Euteleostomi</taxon>
        <taxon>Archelosauria</taxon>
        <taxon>Archosauria</taxon>
        <taxon>Dinosauria</taxon>
        <taxon>Saurischia</taxon>
        <taxon>Theropoda</taxon>
        <taxon>Coelurosauria</taxon>
        <taxon>Aves</taxon>
        <taxon>Neognathae</taxon>
        <taxon>Neoaves</taxon>
        <taxon>Columbimorphae</taxon>
        <taxon>Columbiformes</taxon>
        <taxon>Columbidae</taxon>
        <taxon>Patagioenas</taxon>
    </lineage>
</organism>
<accession>A0A1V4JET8</accession>
<sequence length="73" mass="8139">MLVLDSTKYSENEKDCKPKRSRLDIILQLSEYEILMNNSSKTEAAKRVAAALSERRFHAGTGPAAPRETGSRT</sequence>
<comment type="caution">
    <text evidence="1">The sequence shown here is derived from an EMBL/GenBank/DDBJ whole genome shotgun (WGS) entry which is preliminary data.</text>
</comment>
<dbReference type="Proteomes" id="UP000190648">
    <property type="component" value="Unassembled WGS sequence"/>
</dbReference>
<keyword evidence="2" id="KW-1185">Reference proteome</keyword>
<evidence type="ECO:0000313" key="2">
    <source>
        <dbReference type="Proteomes" id="UP000190648"/>
    </source>
</evidence>